<feature type="transmembrane region" description="Helical" evidence="6">
    <location>
        <begin position="408"/>
        <end position="429"/>
    </location>
</feature>
<evidence type="ECO:0000256" key="3">
    <source>
        <dbReference type="ARBA" id="ARBA00022692"/>
    </source>
</evidence>
<comment type="subcellular location">
    <subcellularLocation>
        <location evidence="1">Cell membrane</location>
        <topology evidence="1">Multi-pass membrane protein</topology>
    </subcellularLocation>
</comment>
<evidence type="ECO:0000313" key="7">
    <source>
        <dbReference type="EMBL" id="KRR24976.1"/>
    </source>
</evidence>
<dbReference type="PANTHER" id="PTHR30250">
    <property type="entry name" value="PST FAMILY PREDICTED COLANIC ACID TRANSPORTER"/>
    <property type="match status" value="1"/>
</dbReference>
<sequence>MTGSPSRARRLSEGWSANLLQMALGIAQQVALIPVFLHYWTGDTLAAWLAIYAVGNLVLIADAGLQFRAINRFFQFKSGADCDGRTARFYAAILRIYLGLVATLTLPLLVGAMLLAPSKVLGFATVPHFDAAFVVMAGGMLWAVPSNLVAALYRARGLYGRAGKVQNVAVLLGQIGQLIAIVATGSLLAVTLAYVAAQVLAAIWLLVVDAPRLFPYLRGPGATPSWRWSLGQFRKAVPFAVAGATDLALLNLPVLLVSAFVSDRVAVAQWGLTRVVAGLLRVLCVQTSLPLAAELGHDHAVGDVQRLQSLYVRGSVLVTLLASVVVSGLLPFWPDFFALWTRGVVPYDPALTVTLLIGTAAAAPSILALGYANYSNRGDLLVRTKGLQLVVFLVLSAVLIPSTGLIGAAIAVVASELLIQFGVLGRIILQDTLQHPLRHVGFLAAVMIAVTLAGWALGAAIRLATPLAEPLRFFVECALWLAVVAVAASPLVSERVRARLTAAIPR</sequence>
<feature type="transmembrane region" description="Helical" evidence="6">
    <location>
        <begin position="94"/>
        <end position="116"/>
    </location>
</feature>
<dbReference type="InterPro" id="IPR050833">
    <property type="entry name" value="Poly_Biosynth_Transport"/>
</dbReference>
<evidence type="ECO:0000256" key="4">
    <source>
        <dbReference type="ARBA" id="ARBA00022989"/>
    </source>
</evidence>
<keyword evidence="4 6" id="KW-1133">Transmembrane helix</keyword>
<name>A0A0R3N5I4_9BRAD</name>
<dbReference type="PANTHER" id="PTHR30250:SF11">
    <property type="entry name" value="O-ANTIGEN TRANSPORTER-RELATED"/>
    <property type="match status" value="1"/>
</dbReference>
<evidence type="ECO:0008006" key="9">
    <source>
        <dbReference type="Google" id="ProtNLM"/>
    </source>
</evidence>
<feature type="transmembrane region" description="Helical" evidence="6">
    <location>
        <begin position="131"/>
        <end position="153"/>
    </location>
</feature>
<evidence type="ECO:0000313" key="8">
    <source>
        <dbReference type="Proteomes" id="UP000051660"/>
    </source>
</evidence>
<dbReference type="EMBL" id="LLYB01000059">
    <property type="protein sequence ID" value="KRR24976.1"/>
    <property type="molecule type" value="Genomic_DNA"/>
</dbReference>
<keyword evidence="5 6" id="KW-0472">Membrane</keyword>
<feature type="transmembrane region" description="Helical" evidence="6">
    <location>
        <begin position="189"/>
        <end position="208"/>
    </location>
</feature>
<evidence type="ECO:0000256" key="2">
    <source>
        <dbReference type="ARBA" id="ARBA00022475"/>
    </source>
</evidence>
<evidence type="ECO:0000256" key="6">
    <source>
        <dbReference type="SAM" id="Phobius"/>
    </source>
</evidence>
<proteinExistence type="predicted"/>
<dbReference type="RefSeq" id="WP_057858209.1">
    <property type="nucleotide sequence ID" value="NZ_LLYB01000059.1"/>
</dbReference>
<evidence type="ECO:0000256" key="1">
    <source>
        <dbReference type="ARBA" id="ARBA00004651"/>
    </source>
</evidence>
<feature type="transmembrane region" description="Helical" evidence="6">
    <location>
        <begin position="473"/>
        <end position="492"/>
    </location>
</feature>
<feature type="transmembrane region" description="Helical" evidence="6">
    <location>
        <begin position="441"/>
        <end position="461"/>
    </location>
</feature>
<gene>
    <name evidence="7" type="ORF">CQ14_30610</name>
</gene>
<keyword evidence="2" id="KW-1003">Cell membrane</keyword>
<feature type="transmembrane region" description="Helical" evidence="6">
    <location>
        <begin position="20"/>
        <end position="40"/>
    </location>
</feature>
<dbReference type="GO" id="GO:0005886">
    <property type="term" value="C:plasma membrane"/>
    <property type="evidence" value="ECO:0007669"/>
    <property type="project" value="UniProtKB-SubCell"/>
</dbReference>
<feature type="transmembrane region" description="Helical" evidence="6">
    <location>
        <begin position="353"/>
        <end position="374"/>
    </location>
</feature>
<reference evidence="7 8" key="1">
    <citation type="submission" date="2014-03" db="EMBL/GenBank/DDBJ databases">
        <title>Bradyrhizobium valentinum sp. nov., isolated from effective nodules of Lupinus mariae-josephae, a lupine endemic of basic-lime soils in Eastern Spain.</title>
        <authorList>
            <person name="Duran D."/>
            <person name="Rey L."/>
            <person name="Navarro A."/>
            <person name="Busquets A."/>
            <person name="Imperial J."/>
            <person name="Ruiz-Argueso T."/>
        </authorList>
    </citation>
    <scope>NUCLEOTIDE SEQUENCE [LARGE SCALE GENOMIC DNA]</scope>
    <source>
        <strain evidence="7 8">CCBAU 23086</strain>
    </source>
</reference>
<dbReference type="AlphaFoldDB" id="A0A0R3N5I4"/>
<organism evidence="7 8">
    <name type="scientific">Bradyrhizobium lablabi</name>
    <dbReference type="NCBI Taxonomy" id="722472"/>
    <lineage>
        <taxon>Bacteria</taxon>
        <taxon>Pseudomonadati</taxon>
        <taxon>Pseudomonadota</taxon>
        <taxon>Alphaproteobacteria</taxon>
        <taxon>Hyphomicrobiales</taxon>
        <taxon>Nitrobacteraceae</taxon>
        <taxon>Bradyrhizobium</taxon>
    </lineage>
</organism>
<dbReference type="OrthoDB" id="8184704at2"/>
<feature type="transmembrane region" description="Helical" evidence="6">
    <location>
        <begin position="236"/>
        <end position="261"/>
    </location>
</feature>
<evidence type="ECO:0000256" key="5">
    <source>
        <dbReference type="ARBA" id="ARBA00023136"/>
    </source>
</evidence>
<dbReference type="Proteomes" id="UP000051660">
    <property type="component" value="Unassembled WGS sequence"/>
</dbReference>
<comment type="caution">
    <text evidence="7">The sequence shown here is derived from an EMBL/GenBank/DDBJ whole genome shotgun (WGS) entry which is preliminary data.</text>
</comment>
<accession>A0A0R3N5I4</accession>
<protein>
    <recommendedName>
        <fullName evidence="9">Membrane protein involved in the export of O-antigen and teichoic acid</fullName>
    </recommendedName>
</protein>
<feature type="transmembrane region" description="Helical" evidence="6">
    <location>
        <begin position="46"/>
        <end position="65"/>
    </location>
</feature>
<keyword evidence="3 6" id="KW-0812">Transmembrane</keyword>
<feature type="transmembrane region" description="Helical" evidence="6">
    <location>
        <begin position="310"/>
        <end position="333"/>
    </location>
</feature>
<feature type="transmembrane region" description="Helical" evidence="6">
    <location>
        <begin position="386"/>
        <end position="402"/>
    </location>
</feature>